<sequence length="960" mass="106296">MLLLDKLEVNPTQKKENLIILKVKQQEKMNKDNKAVVITNIQPPFQLILPPPDSPTAKGTPVPIEEFDSLIETEQTRVEPAQELTTFPTLIPHQRITTKSKDNFAASVDAALEKVGNSEEKVIKSDGGAMDGIASRKANNGKKGPLKPKELMKELEEIGITKEEEEKEERENEPLAGSVIREVVEPSLPRTTVTERFAQVPPKNFSEFPPPPANQLWSFKIKPSSLKESKTLEFSQGNNSGNLAVNDEERSEEEIENLVDQLSTNKDLLRSFVVAIKNLKNKNNRTLKPKEEKSLPHNLKFTSTSIEQSEQCSTPPKFIPCVPLEKANAQLHGCCVKKLMPIGCLPLCRYDTSREEIKMAFEKGQCGLLNISPNMNKLIFKILFSITFFKNVFSSFCGKSGVPYSLEILPNGAPVLGCAQPSCVISILDENGEFQEDSQFLTDANGQSDGFFREGDRAVKRYRFPSGPKIVANCSGQFNELSCPRRNQWVGGIEYIDHPRQPLVLQCCTFEGLRFSQEVGSTSIGPGEAITGGEVVRSGRQISFDVIANVRKIVKHAEGPEGSKISYEVTVRRMNCLPDPPETEVEFDLDVVGEVSKVLAGASNKEVTDKLMEGKRQQINPKFQKQKIEKFPEIAGGNSERGAPNNVHPRIMPPSTRNLQQYINPNSNNNIEGEINTQQQNLQQQQQFVEQPGFQQQQQFSPQQPSQFIPEIQRGEQVFQLQDIQGQQQIQQQQQHLHQQQFPQQQSSSGGGGSFPQISNEQATQIVASTPHPLFELMSLPTHTFPTLPPHTFPPMLEHSFPTLPTHSFPTLPTHSFPTLPTHTFPTHSFPTLPTHTFPPHTFPTFPPMFGVTTTIAPSIGDLSGRAVAFAAPAVSASSSVGRTTFGQKQSDNSQPHYNPHSPMRPDKSGLPTGHHSPPKMAPAMGTVLAAMQGDRYPIMHPVLGLIGYSNAPQPGQQMG</sequence>
<feature type="region of interest" description="Disordered" evidence="2">
    <location>
        <begin position="879"/>
        <end position="922"/>
    </location>
</feature>
<feature type="region of interest" description="Disordered" evidence="2">
    <location>
        <begin position="729"/>
        <end position="758"/>
    </location>
</feature>
<evidence type="ECO:0000256" key="2">
    <source>
        <dbReference type="SAM" id="MobiDB-lite"/>
    </source>
</evidence>
<keyword evidence="1" id="KW-0217">Developmental protein</keyword>
<reference evidence="3" key="1">
    <citation type="journal article" date="2020" name="Ecol. Evol.">
        <title>Genome structure and content of the rice root-knot nematode (Meloidogyne graminicola).</title>
        <authorList>
            <person name="Phan N.T."/>
            <person name="Danchin E.G.J."/>
            <person name="Klopp C."/>
            <person name="Perfus-Barbeoch L."/>
            <person name="Kozlowski D.K."/>
            <person name="Koutsovoulos G.D."/>
            <person name="Lopez-Roques C."/>
            <person name="Bouchez O."/>
            <person name="Zahm M."/>
            <person name="Besnard G."/>
            <person name="Bellafiore S."/>
        </authorList>
    </citation>
    <scope>NUCLEOTIDE SEQUENCE</scope>
    <source>
        <strain evidence="3">VN-18</strain>
    </source>
</reference>
<gene>
    <name evidence="3" type="ORF">Mgra_00008295</name>
</gene>
<evidence type="ECO:0000256" key="1">
    <source>
        <dbReference type="ARBA" id="ARBA00022473"/>
    </source>
</evidence>
<feature type="compositionally biased region" description="Polar residues" evidence="2">
    <location>
        <begin position="882"/>
        <end position="897"/>
    </location>
</feature>
<evidence type="ECO:0000313" key="3">
    <source>
        <dbReference type="EMBL" id="KAF7632286.1"/>
    </source>
</evidence>
<comment type="caution">
    <text evidence="3">The sequence shown here is derived from an EMBL/GenBank/DDBJ whole genome shotgun (WGS) entry which is preliminary data.</text>
</comment>
<dbReference type="EMBL" id="JABEBT010000106">
    <property type="protein sequence ID" value="KAF7632286.1"/>
    <property type="molecule type" value="Genomic_DNA"/>
</dbReference>
<organism evidence="3 4">
    <name type="scientific">Meloidogyne graminicola</name>
    <dbReference type="NCBI Taxonomy" id="189291"/>
    <lineage>
        <taxon>Eukaryota</taxon>
        <taxon>Metazoa</taxon>
        <taxon>Ecdysozoa</taxon>
        <taxon>Nematoda</taxon>
        <taxon>Chromadorea</taxon>
        <taxon>Rhabditida</taxon>
        <taxon>Tylenchina</taxon>
        <taxon>Tylenchomorpha</taxon>
        <taxon>Tylenchoidea</taxon>
        <taxon>Meloidogynidae</taxon>
        <taxon>Meloidogyninae</taxon>
        <taxon>Meloidogyne</taxon>
    </lineage>
</organism>
<feature type="compositionally biased region" description="Low complexity" evidence="2">
    <location>
        <begin position="678"/>
        <end position="705"/>
    </location>
</feature>
<feature type="compositionally biased region" description="Low complexity" evidence="2">
    <location>
        <begin position="729"/>
        <end position="748"/>
    </location>
</feature>
<dbReference type="Proteomes" id="UP000605970">
    <property type="component" value="Unassembled WGS sequence"/>
</dbReference>
<protein>
    <submittedName>
        <fullName evidence="3">Uncharacterized protein</fullName>
    </submittedName>
</protein>
<dbReference type="AlphaFoldDB" id="A0A8S9ZG38"/>
<dbReference type="InterPro" id="IPR052140">
    <property type="entry name" value="Dev_Signal_Hedgehog-like"/>
</dbReference>
<proteinExistence type="predicted"/>
<dbReference type="PANTHER" id="PTHR46706">
    <property type="entry name" value="PROTEIN QUA-1-RELATED"/>
    <property type="match status" value="1"/>
</dbReference>
<evidence type="ECO:0000313" key="4">
    <source>
        <dbReference type="Proteomes" id="UP000605970"/>
    </source>
</evidence>
<accession>A0A8S9ZG38</accession>
<feature type="compositionally biased region" description="Polar residues" evidence="2">
    <location>
        <begin position="655"/>
        <end position="677"/>
    </location>
</feature>
<dbReference type="OrthoDB" id="5860691at2759"/>
<name>A0A8S9ZG38_9BILA</name>
<feature type="region of interest" description="Disordered" evidence="2">
    <location>
        <begin position="635"/>
        <end position="705"/>
    </location>
</feature>
<keyword evidence="4" id="KW-1185">Reference proteome</keyword>
<dbReference type="PANTHER" id="PTHR46706:SF12">
    <property type="entry name" value="PROTEIN QUA-1-RELATED"/>
    <property type="match status" value="1"/>
</dbReference>